<evidence type="ECO:0000313" key="8">
    <source>
        <dbReference type="EMBL" id="MCI30171.1"/>
    </source>
</evidence>
<keyword evidence="3" id="KW-0349">Heme</keyword>
<comment type="similarity">
    <text evidence="2">Belongs to the cytochrome P450 family.</text>
</comment>
<evidence type="ECO:0000256" key="1">
    <source>
        <dbReference type="ARBA" id="ARBA00001971"/>
    </source>
</evidence>
<reference evidence="8 9" key="1">
    <citation type="journal article" date="2018" name="Front. Plant Sci.">
        <title>Red Clover (Trifolium pratense) and Zigzag Clover (T. medium) - A Picture of Genomic Similarities and Differences.</title>
        <authorList>
            <person name="Dluhosova J."/>
            <person name="Istvanek J."/>
            <person name="Nedelnik J."/>
            <person name="Repkova J."/>
        </authorList>
    </citation>
    <scope>NUCLEOTIDE SEQUENCE [LARGE SCALE GENOMIC DNA]</scope>
    <source>
        <strain evidence="9">cv. 10/8</strain>
        <tissue evidence="8">Leaf</tissue>
    </source>
</reference>
<proteinExistence type="inferred from homology"/>
<dbReference type="PRINTS" id="PR00463">
    <property type="entry name" value="EP450I"/>
</dbReference>
<dbReference type="EMBL" id="LXQA010177600">
    <property type="protein sequence ID" value="MCI30171.1"/>
    <property type="molecule type" value="Genomic_DNA"/>
</dbReference>
<dbReference type="AlphaFoldDB" id="A0A392R0P8"/>
<protein>
    <submittedName>
        <fullName evidence="8">Flavonoid 3'-monooxygenase-like</fullName>
    </submittedName>
</protein>
<evidence type="ECO:0000256" key="4">
    <source>
        <dbReference type="ARBA" id="ARBA00022723"/>
    </source>
</evidence>
<dbReference type="GO" id="GO:0005506">
    <property type="term" value="F:iron ion binding"/>
    <property type="evidence" value="ECO:0007669"/>
    <property type="project" value="InterPro"/>
</dbReference>
<keyword evidence="6" id="KW-0408">Iron</keyword>
<dbReference type="InterPro" id="IPR036396">
    <property type="entry name" value="Cyt_P450_sf"/>
</dbReference>
<dbReference type="InterPro" id="IPR001128">
    <property type="entry name" value="Cyt_P450"/>
</dbReference>
<dbReference type="GO" id="GO:0020037">
    <property type="term" value="F:heme binding"/>
    <property type="evidence" value="ECO:0007669"/>
    <property type="project" value="InterPro"/>
</dbReference>
<evidence type="ECO:0000256" key="3">
    <source>
        <dbReference type="ARBA" id="ARBA00022617"/>
    </source>
</evidence>
<evidence type="ECO:0000313" key="9">
    <source>
        <dbReference type="Proteomes" id="UP000265520"/>
    </source>
</evidence>
<dbReference type="PANTHER" id="PTHR47944:SF4">
    <property type="entry name" value="OS09G0441700 PROTEIN"/>
    <property type="match status" value="1"/>
</dbReference>
<dbReference type="InterPro" id="IPR002401">
    <property type="entry name" value="Cyt_P450_E_grp-I"/>
</dbReference>
<keyword evidence="9" id="KW-1185">Reference proteome</keyword>
<evidence type="ECO:0000256" key="6">
    <source>
        <dbReference type="ARBA" id="ARBA00023004"/>
    </source>
</evidence>
<comment type="caution">
    <text evidence="8">The sequence shown here is derived from an EMBL/GenBank/DDBJ whole genome shotgun (WGS) entry which is preliminary data.</text>
</comment>
<comment type="cofactor">
    <cofactor evidence="1">
        <name>heme</name>
        <dbReference type="ChEBI" id="CHEBI:30413"/>
    </cofactor>
</comment>
<dbReference type="GO" id="GO:0044550">
    <property type="term" value="P:secondary metabolite biosynthetic process"/>
    <property type="evidence" value="ECO:0007669"/>
    <property type="project" value="UniProtKB-ARBA"/>
</dbReference>
<evidence type="ECO:0000256" key="5">
    <source>
        <dbReference type="ARBA" id="ARBA00023002"/>
    </source>
</evidence>
<accession>A0A392R0P8</accession>
<evidence type="ECO:0000256" key="7">
    <source>
        <dbReference type="ARBA" id="ARBA00023033"/>
    </source>
</evidence>
<dbReference type="Proteomes" id="UP000265520">
    <property type="component" value="Unassembled WGS sequence"/>
</dbReference>
<dbReference type="SUPFAM" id="SSF48264">
    <property type="entry name" value="Cytochrome P450"/>
    <property type="match status" value="1"/>
</dbReference>
<evidence type="ECO:0000256" key="2">
    <source>
        <dbReference type="ARBA" id="ARBA00010617"/>
    </source>
</evidence>
<dbReference type="GO" id="GO:0004497">
    <property type="term" value="F:monooxygenase activity"/>
    <property type="evidence" value="ECO:0007669"/>
    <property type="project" value="UniProtKB-KW"/>
</dbReference>
<organism evidence="8 9">
    <name type="scientific">Trifolium medium</name>
    <dbReference type="NCBI Taxonomy" id="97028"/>
    <lineage>
        <taxon>Eukaryota</taxon>
        <taxon>Viridiplantae</taxon>
        <taxon>Streptophyta</taxon>
        <taxon>Embryophyta</taxon>
        <taxon>Tracheophyta</taxon>
        <taxon>Spermatophyta</taxon>
        <taxon>Magnoliopsida</taxon>
        <taxon>eudicotyledons</taxon>
        <taxon>Gunneridae</taxon>
        <taxon>Pentapetalae</taxon>
        <taxon>rosids</taxon>
        <taxon>fabids</taxon>
        <taxon>Fabales</taxon>
        <taxon>Fabaceae</taxon>
        <taxon>Papilionoideae</taxon>
        <taxon>50 kb inversion clade</taxon>
        <taxon>NPAAA clade</taxon>
        <taxon>Hologalegina</taxon>
        <taxon>IRL clade</taxon>
        <taxon>Trifolieae</taxon>
        <taxon>Trifolium</taxon>
    </lineage>
</organism>
<keyword evidence="5" id="KW-0560">Oxidoreductase</keyword>
<keyword evidence="7 8" id="KW-0503">Monooxygenase</keyword>
<sequence>MSELMKKPEIFKRATDELDRVIGKDRWVEEEDIVNLPYVYAIAKETMRLHPVAPLLVPREVREDCNVDGYDIPKGTLIFVNSWAIGRDSNSWDNPYEF</sequence>
<dbReference type="Pfam" id="PF00067">
    <property type="entry name" value="p450"/>
    <property type="match status" value="1"/>
</dbReference>
<dbReference type="GO" id="GO:0016705">
    <property type="term" value="F:oxidoreductase activity, acting on paired donors, with incorporation or reduction of molecular oxygen"/>
    <property type="evidence" value="ECO:0007669"/>
    <property type="project" value="InterPro"/>
</dbReference>
<feature type="non-terminal residue" evidence="8">
    <location>
        <position position="98"/>
    </location>
</feature>
<dbReference type="PANTHER" id="PTHR47944">
    <property type="entry name" value="CYTOCHROME P450 98A9"/>
    <property type="match status" value="1"/>
</dbReference>
<name>A0A392R0P8_9FABA</name>
<dbReference type="Gene3D" id="1.10.630.10">
    <property type="entry name" value="Cytochrome P450"/>
    <property type="match status" value="1"/>
</dbReference>
<keyword evidence="4" id="KW-0479">Metal-binding</keyword>